<dbReference type="PANTHER" id="PTHR32226">
    <property type="entry name" value="TELO2-INTERACTING PROTEIN 2"/>
    <property type="match status" value="1"/>
</dbReference>
<dbReference type="Proteomes" id="UP001174694">
    <property type="component" value="Unassembled WGS sequence"/>
</dbReference>
<keyword evidence="3" id="KW-1185">Reference proteome</keyword>
<evidence type="ECO:0000313" key="2">
    <source>
        <dbReference type="EMBL" id="KAJ9155112.1"/>
    </source>
</evidence>
<comment type="caution">
    <text evidence="2">The sequence shown here is derived from an EMBL/GenBank/DDBJ whole genome shotgun (WGS) entry which is preliminary data.</text>
</comment>
<dbReference type="InterPro" id="IPR016024">
    <property type="entry name" value="ARM-type_fold"/>
</dbReference>
<evidence type="ECO:0000313" key="3">
    <source>
        <dbReference type="Proteomes" id="UP001174694"/>
    </source>
</evidence>
<proteinExistence type="inferred from homology"/>
<name>A0AA38SB24_9PEZI</name>
<dbReference type="EMBL" id="JANBVO010000004">
    <property type="protein sequence ID" value="KAJ9155112.1"/>
    <property type="molecule type" value="Genomic_DNA"/>
</dbReference>
<comment type="similarity">
    <text evidence="1">Belongs to the TTI2 family.</text>
</comment>
<accession>A0AA38SB24</accession>
<dbReference type="SUPFAM" id="SSF48371">
    <property type="entry name" value="ARM repeat"/>
    <property type="match status" value="1"/>
</dbReference>
<organism evidence="2 3">
    <name type="scientific">Pleurostoma richardsiae</name>
    <dbReference type="NCBI Taxonomy" id="41990"/>
    <lineage>
        <taxon>Eukaryota</taxon>
        <taxon>Fungi</taxon>
        <taxon>Dikarya</taxon>
        <taxon>Ascomycota</taxon>
        <taxon>Pezizomycotina</taxon>
        <taxon>Sordariomycetes</taxon>
        <taxon>Sordariomycetidae</taxon>
        <taxon>Calosphaeriales</taxon>
        <taxon>Pleurostomataceae</taxon>
        <taxon>Pleurostoma</taxon>
    </lineage>
</organism>
<evidence type="ECO:0000256" key="1">
    <source>
        <dbReference type="ARBA" id="ARBA00034736"/>
    </source>
</evidence>
<dbReference type="PANTHER" id="PTHR32226:SF2">
    <property type="entry name" value="TELO2-INTERACTING PROTEIN 2"/>
    <property type="match status" value="1"/>
</dbReference>
<dbReference type="InterPro" id="IPR018870">
    <property type="entry name" value="Tti2"/>
</dbReference>
<dbReference type="Pfam" id="PF10521">
    <property type="entry name" value="Tti2"/>
    <property type="match status" value="1"/>
</dbReference>
<dbReference type="AlphaFoldDB" id="A0AA38SB24"/>
<protein>
    <submittedName>
        <fullName evidence="2">Uncharacterized protein</fullName>
    </submittedName>
</protein>
<dbReference type="GO" id="GO:0005829">
    <property type="term" value="C:cytosol"/>
    <property type="evidence" value="ECO:0007669"/>
    <property type="project" value="TreeGrafter"/>
</dbReference>
<sequence>MALASPFESLLRAADRLQAPLPTATADLQAELSSHVPTQFTLRDLTTGLAQPSFLGQRKHLLALLACFRSKGRIQPRPDDEDSIAELCDFAARSIAPVSRETDSQDSGEEVDYDAVAKRSRDIGLYSLEILQLASSEWSANLSEQALLTIIAFSRRADGPWSTPGSAEIAKELLDEQLSRLNVHDFITEAVLKGYLRPLFSRSRPATVTASGRKAEFADEVDPHRGLSQETKEVKPWKYLDLRTIPVFDWAVFTADETLISKQWPLFVPVILTLLDDSATRIRSRGLVILEVFLGKFPDRVLRDTGLGSVFEDAVFPTLLYLPSLTPESESVQLLEPAYAALLTLAGKLQDGAAKNKLLDKVLRDGIFAGYFHAREHVRIVEVLLRQTSLFVETMGIHAVKHLKDLMPIYSATMTDPFATSHMPSLLSAVRALQTTISTCWPRIARTPWQEEIIRILVLCWLNIQDAKVQGSDDIIKAELTKTANMLSAVATQAGQEDFQEKVAPLVAKEPLLSQLFPPRS</sequence>
<dbReference type="GO" id="GO:0005634">
    <property type="term" value="C:nucleus"/>
    <property type="evidence" value="ECO:0007669"/>
    <property type="project" value="TreeGrafter"/>
</dbReference>
<gene>
    <name evidence="2" type="ORF">NKR23_g2546</name>
</gene>
<dbReference type="GO" id="GO:0110078">
    <property type="term" value="C:TTT Hsp90 cochaperone complex"/>
    <property type="evidence" value="ECO:0007669"/>
    <property type="project" value="InterPro"/>
</dbReference>
<reference evidence="2" key="1">
    <citation type="submission" date="2022-07" db="EMBL/GenBank/DDBJ databases">
        <title>Fungi with potential for degradation of polypropylene.</title>
        <authorList>
            <person name="Gostincar C."/>
        </authorList>
    </citation>
    <scope>NUCLEOTIDE SEQUENCE</scope>
    <source>
        <strain evidence="2">EXF-13308</strain>
    </source>
</reference>